<feature type="chain" id="PRO_5009615314" evidence="2">
    <location>
        <begin position="20"/>
        <end position="485"/>
    </location>
</feature>
<evidence type="ECO:0000256" key="1">
    <source>
        <dbReference type="SAM" id="MobiDB-lite"/>
    </source>
</evidence>
<feature type="compositionally biased region" description="Polar residues" evidence="1">
    <location>
        <begin position="414"/>
        <end position="425"/>
    </location>
</feature>
<dbReference type="SUPFAM" id="SSF58087">
    <property type="entry name" value="Variant surface glycoprotein (N-terminal domain)"/>
    <property type="match status" value="1"/>
</dbReference>
<name>A0A1J0R686_9TRYP</name>
<reference evidence="3" key="1">
    <citation type="submission" date="2016-08" db="EMBL/GenBank/DDBJ databases">
        <title>VSG repertoire of Trypanosoma brucei EATRO 1125.</title>
        <authorList>
            <person name="Cross G.A."/>
        </authorList>
    </citation>
    <scope>NUCLEOTIDE SEQUENCE</scope>
    <source>
        <strain evidence="3">EATRO 1125</strain>
    </source>
</reference>
<accession>A0A1J0R686</accession>
<keyword evidence="2" id="KW-0732">Signal</keyword>
<dbReference type="AlphaFoldDB" id="A0A1J0R686"/>
<proteinExistence type="predicted"/>
<sequence>MYFMPKTVLSICYVALALAAVPGAAVEATAVGKVTTVCREITYVGGLARNIEDKLKTAATGIKALADELKKLEFGGACADNNNKRTAFTALANYARGQLTSSINNLAENPEPLVTAAANLRAREAMLKTAKHLLGGKPGAATAGATFEENTGYLEAARHQICTIKLQNMASNGDVCDDDKAEDDAINRGYSELHKTKTFNLLQDTAFASIKSEAKTHTHGSSSLITAAGSGGTFCGTNNDATLLNAANAVAIESLTITQLPNPSQQSLYEADGTTCIKTSGDEQRKLMTVKKTANAICQAKQINLHVAKPLATLTIGELKADPEFLNIIRTLTGTAEHKDNDEQVAKKTVNSLLGADEAKVSETFIEKLSDTTLGYKLSGQDVEIKGSSISASTQVGTHIAYCIERNQKALRAQVSTANPPTSSKQAEDCEEEKDKDKCNEKDGCKYNEKNSKCEEDPKKLQQQRRQPQTQQEAIHLLFIRPLFC</sequence>
<dbReference type="EMBL" id="KX699401">
    <property type="protein sequence ID" value="APD73357.1"/>
    <property type="molecule type" value="Genomic_DNA"/>
</dbReference>
<organism evidence="3">
    <name type="scientific">Trypanosoma brucei</name>
    <dbReference type="NCBI Taxonomy" id="5691"/>
    <lineage>
        <taxon>Eukaryota</taxon>
        <taxon>Discoba</taxon>
        <taxon>Euglenozoa</taxon>
        <taxon>Kinetoplastea</taxon>
        <taxon>Metakinetoplastina</taxon>
        <taxon>Trypanosomatida</taxon>
        <taxon>Trypanosomatidae</taxon>
        <taxon>Trypanosoma</taxon>
    </lineage>
</organism>
<feature type="compositionally biased region" description="Basic and acidic residues" evidence="1">
    <location>
        <begin position="433"/>
        <end position="460"/>
    </location>
</feature>
<evidence type="ECO:0000256" key="2">
    <source>
        <dbReference type="SAM" id="SignalP"/>
    </source>
</evidence>
<protein>
    <submittedName>
        <fullName evidence="3">Variant surface glycoprotein 1125.1093</fullName>
    </submittedName>
</protein>
<feature type="region of interest" description="Disordered" evidence="1">
    <location>
        <begin position="413"/>
        <end position="471"/>
    </location>
</feature>
<evidence type="ECO:0000313" key="3">
    <source>
        <dbReference type="EMBL" id="APD73357.1"/>
    </source>
</evidence>
<dbReference type="VEuPathDB" id="TriTrypDB:Tb427_000731900"/>
<dbReference type="VEuPathDB" id="TriTrypDB:Tb927.9.860"/>
<feature type="signal peptide" evidence="2">
    <location>
        <begin position="1"/>
        <end position="19"/>
    </location>
</feature>